<keyword evidence="4" id="KW-1003">Cell membrane</keyword>
<feature type="transmembrane region" description="Helical" evidence="8">
    <location>
        <begin position="258"/>
        <end position="277"/>
    </location>
</feature>
<feature type="transmembrane region" description="Helical" evidence="8">
    <location>
        <begin position="130"/>
        <end position="152"/>
    </location>
</feature>
<feature type="transmembrane region" description="Helical" evidence="8">
    <location>
        <begin position="7"/>
        <end position="26"/>
    </location>
</feature>
<sequence length="319" mass="35053">MRRLRSIIIWCFVLLISIALSLFWDIGGLHDTLTRTILWQVRVPKVAEAMLAGMGLTLAGQLFQILLNNPLADSFTLGLASGATFGSGLAVAVGVSFIFIPIFSMTSSLLTLVLVLLLTRLITYGHPNRILILAGIMIGALFNAFLYIVVILNETKTSNIVNYMFGGFSQAEYTKVSYIGVVLILGITMVRLLLPQLKLLQLDDRHAISLGLKVKRVTYLTLIIASIITAVIVAYVGIIGFIGMVVPQLIRRFYTQSSLGFQIVLNLLVGGSVMVLADWLGTTVIYPVQIPASIILALFSIPVLFYLMIVSERSNRYRV</sequence>
<keyword evidence="3" id="KW-0813">Transport</keyword>
<evidence type="ECO:0000313" key="10">
    <source>
        <dbReference type="Proteomes" id="UP001209553"/>
    </source>
</evidence>
<dbReference type="CDD" id="cd06550">
    <property type="entry name" value="TM_ABC_iron-siderophores_like"/>
    <property type="match status" value="1"/>
</dbReference>
<evidence type="ECO:0000256" key="2">
    <source>
        <dbReference type="ARBA" id="ARBA00007935"/>
    </source>
</evidence>
<organism evidence="9 10">
    <name type="scientific">Staphylococcus marylandisciuri</name>
    <dbReference type="NCBI Taxonomy" id="2981529"/>
    <lineage>
        <taxon>Bacteria</taxon>
        <taxon>Bacillati</taxon>
        <taxon>Bacillota</taxon>
        <taxon>Bacilli</taxon>
        <taxon>Bacillales</taxon>
        <taxon>Staphylococcaceae</taxon>
        <taxon>Staphylococcus</taxon>
    </lineage>
</organism>
<evidence type="ECO:0000313" key="9">
    <source>
        <dbReference type="EMBL" id="MCU5746886.1"/>
    </source>
</evidence>
<evidence type="ECO:0000256" key="3">
    <source>
        <dbReference type="ARBA" id="ARBA00022448"/>
    </source>
</evidence>
<evidence type="ECO:0000256" key="1">
    <source>
        <dbReference type="ARBA" id="ARBA00004651"/>
    </source>
</evidence>
<evidence type="ECO:0000256" key="4">
    <source>
        <dbReference type="ARBA" id="ARBA00022475"/>
    </source>
</evidence>
<evidence type="ECO:0000256" key="6">
    <source>
        <dbReference type="ARBA" id="ARBA00022989"/>
    </source>
</evidence>
<comment type="caution">
    <text evidence="9">The sequence shown here is derived from an EMBL/GenBank/DDBJ whole genome shotgun (WGS) entry which is preliminary data.</text>
</comment>
<dbReference type="Gene3D" id="1.10.3470.10">
    <property type="entry name" value="ABC transporter involved in vitamin B12 uptake, BtuC"/>
    <property type="match status" value="1"/>
</dbReference>
<keyword evidence="10" id="KW-1185">Reference proteome</keyword>
<evidence type="ECO:0000256" key="8">
    <source>
        <dbReference type="SAM" id="Phobius"/>
    </source>
</evidence>
<reference evidence="9 10" key="1">
    <citation type="journal article" date="2023" name="Int. J. Syst. Evol. Microbiol.">
        <title>Streptococcus sciuri sp. nov., Staphylococcus marylandisciuri sp. nov. and Staphylococcus americanisciuri sp. nov., isolated from faeces of eastern grey squirrel (Sciurus carolinensis).</title>
        <authorList>
            <person name="Volokhov D.V."/>
            <person name="Zagorodnyaya T.A."/>
            <person name="Furtak V.A."/>
            <person name="Nattanmai G."/>
            <person name="Randall L."/>
            <person name="Jose S."/>
            <person name="Gao Y."/>
            <person name="Eisenberg T."/>
            <person name="Delmonte P."/>
            <person name="Blom J."/>
            <person name="Mitchell K.K."/>
        </authorList>
    </citation>
    <scope>NUCLEOTIDE SEQUENCE [LARGE SCALE GENOMIC DNA]</scope>
    <source>
        <strain evidence="9 10">SQ8-PEA</strain>
    </source>
</reference>
<protein>
    <submittedName>
        <fullName evidence="9">Iron ABC transporter permease</fullName>
    </submittedName>
</protein>
<dbReference type="InterPro" id="IPR000522">
    <property type="entry name" value="ABC_transptr_permease_BtuC"/>
</dbReference>
<feature type="transmembrane region" description="Helical" evidence="8">
    <location>
        <begin position="219"/>
        <end position="246"/>
    </location>
</feature>
<keyword evidence="5 8" id="KW-0812">Transmembrane</keyword>
<name>A0ABT2QSB9_9STAP</name>
<dbReference type="PANTHER" id="PTHR30472:SF25">
    <property type="entry name" value="ABC TRANSPORTER PERMEASE PROTEIN MJ0876-RELATED"/>
    <property type="match status" value="1"/>
</dbReference>
<feature type="transmembrane region" description="Helical" evidence="8">
    <location>
        <begin position="173"/>
        <end position="194"/>
    </location>
</feature>
<feature type="transmembrane region" description="Helical" evidence="8">
    <location>
        <begin position="88"/>
        <end position="118"/>
    </location>
</feature>
<evidence type="ECO:0000256" key="5">
    <source>
        <dbReference type="ARBA" id="ARBA00022692"/>
    </source>
</evidence>
<dbReference type="PANTHER" id="PTHR30472">
    <property type="entry name" value="FERRIC ENTEROBACTIN TRANSPORT SYSTEM PERMEASE PROTEIN"/>
    <property type="match status" value="1"/>
</dbReference>
<dbReference type="Proteomes" id="UP001209553">
    <property type="component" value="Unassembled WGS sequence"/>
</dbReference>
<keyword evidence="6 8" id="KW-1133">Transmembrane helix</keyword>
<dbReference type="EMBL" id="JAOPKZ010000016">
    <property type="protein sequence ID" value="MCU5746886.1"/>
    <property type="molecule type" value="Genomic_DNA"/>
</dbReference>
<feature type="transmembrane region" description="Helical" evidence="8">
    <location>
        <begin position="46"/>
        <end position="67"/>
    </location>
</feature>
<feature type="transmembrane region" description="Helical" evidence="8">
    <location>
        <begin position="289"/>
        <end position="309"/>
    </location>
</feature>
<comment type="similarity">
    <text evidence="2">Belongs to the binding-protein-dependent transport system permease family. FecCD subfamily.</text>
</comment>
<evidence type="ECO:0000256" key="7">
    <source>
        <dbReference type="ARBA" id="ARBA00023136"/>
    </source>
</evidence>
<accession>A0ABT2QSB9</accession>
<dbReference type="InterPro" id="IPR037294">
    <property type="entry name" value="ABC_BtuC-like"/>
</dbReference>
<dbReference type="Pfam" id="PF01032">
    <property type="entry name" value="FecCD"/>
    <property type="match status" value="1"/>
</dbReference>
<dbReference type="SUPFAM" id="SSF81345">
    <property type="entry name" value="ABC transporter involved in vitamin B12 uptake, BtuC"/>
    <property type="match status" value="1"/>
</dbReference>
<proteinExistence type="inferred from homology"/>
<dbReference type="RefSeq" id="WP_262856577.1">
    <property type="nucleotide sequence ID" value="NZ_JAOPKZ010000016.1"/>
</dbReference>
<keyword evidence="7 8" id="KW-0472">Membrane</keyword>
<gene>
    <name evidence="9" type="ORF">N9R04_09375</name>
</gene>
<comment type="subcellular location">
    <subcellularLocation>
        <location evidence="1">Cell membrane</location>
        <topology evidence="1">Multi-pass membrane protein</topology>
    </subcellularLocation>
</comment>